<evidence type="ECO:0000259" key="11">
    <source>
        <dbReference type="Pfam" id="PF00720"/>
    </source>
</evidence>
<dbReference type="PROSITE" id="PS00999">
    <property type="entry name" value="SSI"/>
    <property type="match status" value="1"/>
</dbReference>
<name>A0ABQ2QHX5_9ACTN</name>
<gene>
    <name evidence="12" type="ORF">GCM10010140_07770</name>
</gene>
<feature type="compositionally biased region" description="Pro residues" evidence="9">
    <location>
        <begin position="68"/>
        <end position="87"/>
    </location>
</feature>
<evidence type="ECO:0000256" key="3">
    <source>
        <dbReference type="ARBA" id="ARBA00011738"/>
    </source>
</evidence>
<evidence type="ECO:0000256" key="2">
    <source>
        <dbReference type="ARBA" id="ARBA00010472"/>
    </source>
</evidence>
<evidence type="ECO:0000256" key="7">
    <source>
        <dbReference type="ARBA" id="ARBA00023157"/>
    </source>
</evidence>
<dbReference type="Pfam" id="PF00720">
    <property type="entry name" value="SSI"/>
    <property type="match status" value="1"/>
</dbReference>
<dbReference type="InterPro" id="IPR036819">
    <property type="entry name" value="Subtilisin_inhibitor-like_sf"/>
</dbReference>
<sequence length="190" mass="19772">MTVTGLSLLGGVVTAAQAAAGPGDPGYGPGYGPNSAQAQADPAWQGPTDPDGLQPPPPGPMPHGAGRPVPPPPLPRPPVGPPRPPYPGVRQLTLSVARAYGPFSQPRTVSLSCGPARGTHPNPVAACAQLYPAQGNPAYVGSMSPVFCPRLYQPVRVSAYGFWNGRPVRFQRTYPNSCELRRATGEVFAF</sequence>
<evidence type="ECO:0000256" key="1">
    <source>
        <dbReference type="ARBA" id="ARBA00004613"/>
    </source>
</evidence>
<dbReference type="EMBL" id="BMQJ01000001">
    <property type="protein sequence ID" value="GGP81303.1"/>
    <property type="molecule type" value="Genomic_DNA"/>
</dbReference>
<comment type="similarity">
    <text evidence="2 8">Belongs to the protease inhibitor I16 (SSI) family.</text>
</comment>
<feature type="region of interest" description="Disordered" evidence="9">
    <location>
        <begin position="18"/>
        <end position="88"/>
    </location>
</feature>
<dbReference type="Proteomes" id="UP000611554">
    <property type="component" value="Unassembled WGS sequence"/>
</dbReference>
<keyword evidence="5 8" id="KW-0646">Protease inhibitor</keyword>
<evidence type="ECO:0000313" key="12">
    <source>
        <dbReference type="EMBL" id="GGP81303.1"/>
    </source>
</evidence>
<evidence type="ECO:0000256" key="6">
    <source>
        <dbReference type="ARBA" id="ARBA00022900"/>
    </source>
</evidence>
<keyword evidence="7" id="KW-1015">Disulfide bond</keyword>
<keyword evidence="4" id="KW-0964">Secreted</keyword>
<evidence type="ECO:0000256" key="8">
    <source>
        <dbReference type="RuleBase" id="RU003471"/>
    </source>
</evidence>
<feature type="chain" id="PRO_5046142805" description="Subtilisin inhibitor domain-containing protein" evidence="10">
    <location>
        <begin position="19"/>
        <end position="190"/>
    </location>
</feature>
<protein>
    <recommendedName>
        <fullName evidence="11">Subtilisin inhibitor domain-containing protein</fullName>
    </recommendedName>
</protein>
<comment type="subunit">
    <text evidence="3">Homodimer.</text>
</comment>
<dbReference type="RefSeq" id="WP_189244984.1">
    <property type="nucleotide sequence ID" value="NZ_BMQJ01000001.1"/>
</dbReference>
<dbReference type="InterPro" id="IPR023549">
    <property type="entry name" value="Subtilisin_inhibitor"/>
</dbReference>
<dbReference type="InterPro" id="IPR020054">
    <property type="entry name" value="Prot_inh_SSI_I16_CS"/>
</dbReference>
<dbReference type="Gene3D" id="3.30.350.10">
    <property type="entry name" value="Subtilisin inhibitor-like"/>
    <property type="match status" value="1"/>
</dbReference>
<comment type="subcellular location">
    <subcellularLocation>
        <location evidence="1">Secreted</location>
    </subcellularLocation>
</comment>
<evidence type="ECO:0000256" key="5">
    <source>
        <dbReference type="ARBA" id="ARBA00022690"/>
    </source>
</evidence>
<accession>A0ABQ2QHX5</accession>
<evidence type="ECO:0000256" key="10">
    <source>
        <dbReference type="SAM" id="SignalP"/>
    </source>
</evidence>
<dbReference type="InterPro" id="IPR000691">
    <property type="entry name" value="Prot_inh_I16_SSI"/>
</dbReference>
<evidence type="ECO:0000256" key="4">
    <source>
        <dbReference type="ARBA" id="ARBA00022525"/>
    </source>
</evidence>
<feature type="signal peptide" evidence="10">
    <location>
        <begin position="1"/>
        <end position="18"/>
    </location>
</feature>
<keyword evidence="13" id="KW-1185">Reference proteome</keyword>
<keyword evidence="10" id="KW-0732">Signal</keyword>
<evidence type="ECO:0000256" key="9">
    <source>
        <dbReference type="SAM" id="MobiDB-lite"/>
    </source>
</evidence>
<feature type="domain" description="Subtilisin inhibitor" evidence="11">
    <location>
        <begin position="92"/>
        <end position="176"/>
    </location>
</feature>
<proteinExistence type="inferred from homology"/>
<keyword evidence="6 8" id="KW-0722">Serine protease inhibitor</keyword>
<dbReference type="SUPFAM" id="SSF55399">
    <property type="entry name" value="Subtilisin inhibitor"/>
    <property type="match status" value="1"/>
</dbReference>
<organism evidence="12 13">
    <name type="scientific">Streptosporangium pseudovulgare</name>
    <dbReference type="NCBI Taxonomy" id="35765"/>
    <lineage>
        <taxon>Bacteria</taxon>
        <taxon>Bacillati</taxon>
        <taxon>Actinomycetota</taxon>
        <taxon>Actinomycetes</taxon>
        <taxon>Streptosporangiales</taxon>
        <taxon>Streptosporangiaceae</taxon>
        <taxon>Streptosporangium</taxon>
    </lineage>
</organism>
<comment type="caution">
    <text evidence="12">The sequence shown here is derived from an EMBL/GenBank/DDBJ whole genome shotgun (WGS) entry which is preliminary data.</text>
</comment>
<reference evidence="13" key="1">
    <citation type="journal article" date="2019" name="Int. J. Syst. Evol. Microbiol.">
        <title>The Global Catalogue of Microorganisms (GCM) 10K type strain sequencing project: providing services to taxonomists for standard genome sequencing and annotation.</title>
        <authorList>
            <consortium name="The Broad Institute Genomics Platform"/>
            <consortium name="The Broad Institute Genome Sequencing Center for Infectious Disease"/>
            <person name="Wu L."/>
            <person name="Ma J."/>
        </authorList>
    </citation>
    <scope>NUCLEOTIDE SEQUENCE [LARGE SCALE GENOMIC DNA]</scope>
    <source>
        <strain evidence="13">JCM 3115</strain>
    </source>
</reference>
<evidence type="ECO:0000313" key="13">
    <source>
        <dbReference type="Proteomes" id="UP000611554"/>
    </source>
</evidence>
<dbReference type="PRINTS" id="PR00294">
    <property type="entry name" value="SSBTLNINHBTR"/>
</dbReference>